<organism evidence="2">
    <name type="scientific">marine sediment metagenome</name>
    <dbReference type="NCBI Taxonomy" id="412755"/>
    <lineage>
        <taxon>unclassified sequences</taxon>
        <taxon>metagenomes</taxon>
        <taxon>ecological metagenomes</taxon>
    </lineage>
</organism>
<evidence type="ECO:0000313" key="2">
    <source>
        <dbReference type="EMBL" id="GAJ12147.1"/>
    </source>
</evidence>
<comment type="caution">
    <text evidence="2">The sequence shown here is derived from an EMBL/GenBank/DDBJ whole genome shotgun (WGS) entry which is preliminary data.</text>
</comment>
<dbReference type="EMBL" id="BARW01029685">
    <property type="protein sequence ID" value="GAJ12147.1"/>
    <property type="molecule type" value="Genomic_DNA"/>
</dbReference>
<accession>X1V7K9</accession>
<keyword evidence="1" id="KW-0472">Membrane</keyword>
<keyword evidence="1" id="KW-0812">Transmembrane</keyword>
<reference evidence="2" key="1">
    <citation type="journal article" date="2014" name="Front. Microbiol.">
        <title>High frequency of phylogenetically diverse reductive dehalogenase-homologous genes in deep subseafloor sedimentary metagenomes.</title>
        <authorList>
            <person name="Kawai M."/>
            <person name="Futagami T."/>
            <person name="Toyoda A."/>
            <person name="Takaki Y."/>
            <person name="Nishi S."/>
            <person name="Hori S."/>
            <person name="Arai W."/>
            <person name="Tsubouchi T."/>
            <person name="Morono Y."/>
            <person name="Uchiyama I."/>
            <person name="Ito T."/>
            <person name="Fujiyama A."/>
            <person name="Inagaki F."/>
            <person name="Takami H."/>
        </authorList>
    </citation>
    <scope>NUCLEOTIDE SEQUENCE</scope>
    <source>
        <strain evidence="2">Expedition CK06-06</strain>
    </source>
</reference>
<gene>
    <name evidence="2" type="ORF">S12H4_47638</name>
</gene>
<feature type="non-terminal residue" evidence="2">
    <location>
        <position position="1"/>
    </location>
</feature>
<feature type="transmembrane region" description="Helical" evidence="1">
    <location>
        <begin position="50"/>
        <end position="74"/>
    </location>
</feature>
<proteinExistence type="predicted"/>
<protein>
    <submittedName>
        <fullName evidence="2">Uncharacterized protein</fullName>
    </submittedName>
</protein>
<feature type="non-terminal residue" evidence="2">
    <location>
        <position position="251"/>
    </location>
</feature>
<sequence>GLRISTDDSGETWTVHYNDDHLFAEFGTPPLPKPEPPPPIDNFAVLDMDYIHLAIGLIILLPTATPCHLTCYYTDKKPLKHHTERIIRGLTVPWGVYFCFVGWKAVEQNEPGDTLYHTFTFPDWEFCQTKWFTFRGEVDNILSPSVGPIFEHHHPGVIAGIEEQPLYDGVVFVLPTRTKCGQRLTITNRRVAKLAFVLERYGGGWTSDISFTIRRVSDDSIIATKVWGLEAIVPSVPTRLEVTFDTPVFID</sequence>
<keyword evidence="1" id="KW-1133">Transmembrane helix</keyword>
<dbReference type="AlphaFoldDB" id="X1V7K9"/>
<evidence type="ECO:0000256" key="1">
    <source>
        <dbReference type="SAM" id="Phobius"/>
    </source>
</evidence>
<name>X1V7K9_9ZZZZ</name>